<protein>
    <submittedName>
        <fullName evidence="1">Uncharacterized protein</fullName>
    </submittedName>
</protein>
<dbReference type="EMBL" id="JACEEZ010006917">
    <property type="protein sequence ID" value="KAG0724439.1"/>
    <property type="molecule type" value="Genomic_DNA"/>
</dbReference>
<reference evidence="1" key="1">
    <citation type="submission" date="2020-07" db="EMBL/GenBank/DDBJ databases">
        <title>The High-quality genome of the commercially important snow crab, Chionoecetes opilio.</title>
        <authorList>
            <person name="Jeong J.-H."/>
            <person name="Ryu S."/>
        </authorList>
    </citation>
    <scope>NUCLEOTIDE SEQUENCE</scope>
    <source>
        <strain evidence="1">MADBK_172401_WGS</strain>
        <tissue evidence="1">Digestive gland</tissue>
    </source>
</reference>
<keyword evidence="2" id="KW-1185">Reference proteome</keyword>
<evidence type="ECO:0000313" key="2">
    <source>
        <dbReference type="Proteomes" id="UP000770661"/>
    </source>
</evidence>
<dbReference type="AlphaFoldDB" id="A0A8J4YJC0"/>
<sequence length="190" mass="21792">MSPPQLQSLSSWGRRQVTLQAPYNAHLYQLKAPTILNAKLPEMYHVTRLRKEDASAVWTNWIFNNFDSVESVRNGIIHFPSVGIRERGPEDGAGSLQEEAERYWCHGFAQTNSGGWETPLHYHNIVARAWLARQRFPWPISCCRKASRLSWPLKRIIPPPCSSMRSWGSSGRLRCMVSSCCSPRQRTKII</sequence>
<proteinExistence type="predicted"/>
<organism evidence="1 2">
    <name type="scientific">Chionoecetes opilio</name>
    <name type="common">Atlantic snow crab</name>
    <name type="synonym">Cancer opilio</name>
    <dbReference type="NCBI Taxonomy" id="41210"/>
    <lineage>
        <taxon>Eukaryota</taxon>
        <taxon>Metazoa</taxon>
        <taxon>Ecdysozoa</taxon>
        <taxon>Arthropoda</taxon>
        <taxon>Crustacea</taxon>
        <taxon>Multicrustacea</taxon>
        <taxon>Malacostraca</taxon>
        <taxon>Eumalacostraca</taxon>
        <taxon>Eucarida</taxon>
        <taxon>Decapoda</taxon>
        <taxon>Pleocyemata</taxon>
        <taxon>Brachyura</taxon>
        <taxon>Eubrachyura</taxon>
        <taxon>Majoidea</taxon>
        <taxon>Majidae</taxon>
        <taxon>Chionoecetes</taxon>
    </lineage>
</organism>
<dbReference type="OrthoDB" id="61870at2759"/>
<comment type="caution">
    <text evidence="1">The sequence shown here is derived from an EMBL/GenBank/DDBJ whole genome shotgun (WGS) entry which is preliminary data.</text>
</comment>
<dbReference type="Proteomes" id="UP000770661">
    <property type="component" value="Unassembled WGS sequence"/>
</dbReference>
<gene>
    <name evidence="1" type="ORF">GWK47_040556</name>
</gene>
<evidence type="ECO:0000313" key="1">
    <source>
        <dbReference type="EMBL" id="KAG0724439.1"/>
    </source>
</evidence>
<accession>A0A8J4YJC0</accession>
<name>A0A8J4YJC0_CHIOP</name>